<comment type="caution">
    <text evidence="2">The sequence shown here is derived from an EMBL/GenBank/DDBJ whole genome shotgun (WGS) entry which is preliminary data.</text>
</comment>
<reference evidence="2" key="1">
    <citation type="journal article" date="2021" name="PeerJ">
        <title>Extensive microbial diversity within the chicken gut microbiome revealed by metagenomics and culture.</title>
        <authorList>
            <person name="Gilroy R."/>
            <person name="Ravi A."/>
            <person name="Getino M."/>
            <person name="Pursley I."/>
            <person name="Horton D.L."/>
            <person name="Alikhan N.F."/>
            <person name="Baker D."/>
            <person name="Gharbi K."/>
            <person name="Hall N."/>
            <person name="Watson M."/>
            <person name="Adriaenssens E.M."/>
            <person name="Foster-Nyarko E."/>
            <person name="Jarju S."/>
            <person name="Secka A."/>
            <person name="Antonio M."/>
            <person name="Oren A."/>
            <person name="Chaudhuri R.R."/>
            <person name="La Ragione R."/>
            <person name="Hildebrand F."/>
            <person name="Pallen M.J."/>
        </authorList>
    </citation>
    <scope>NUCLEOTIDE SEQUENCE</scope>
    <source>
        <strain evidence="2">ChiHecec3B27-8219</strain>
    </source>
</reference>
<dbReference type="InterPro" id="IPR011990">
    <property type="entry name" value="TPR-like_helical_dom_sf"/>
</dbReference>
<reference evidence="2" key="2">
    <citation type="submission" date="2021-04" db="EMBL/GenBank/DDBJ databases">
        <authorList>
            <person name="Gilroy R."/>
        </authorList>
    </citation>
    <scope>NUCLEOTIDE SEQUENCE</scope>
    <source>
        <strain evidence="2">ChiHecec3B27-8219</strain>
    </source>
</reference>
<dbReference type="AlphaFoldDB" id="A0A9D2FX45"/>
<organism evidence="2 3">
    <name type="scientific">Candidatus Prevotella avicola</name>
    <dbReference type="NCBI Taxonomy" id="2838738"/>
    <lineage>
        <taxon>Bacteria</taxon>
        <taxon>Pseudomonadati</taxon>
        <taxon>Bacteroidota</taxon>
        <taxon>Bacteroidia</taxon>
        <taxon>Bacteroidales</taxon>
        <taxon>Prevotellaceae</taxon>
        <taxon>Prevotella</taxon>
    </lineage>
</organism>
<name>A0A9D2FX45_9BACT</name>
<evidence type="ECO:0000256" key="1">
    <source>
        <dbReference type="SAM" id="SignalP"/>
    </source>
</evidence>
<evidence type="ECO:0000313" key="3">
    <source>
        <dbReference type="Proteomes" id="UP000824055"/>
    </source>
</evidence>
<dbReference type="Gene3D" id="1.25.40.10">
    <property type="entry name" value="Tetratricopeptide repeat domain"/>
    <property type="match status" value="1"/>
</dbReference>
<feature type="signal peptide" evidence="1">
    <location>
        <begin position="1"/>
        <end position="19"/>
    </location>
</feature>
<dbReference type="SUPFAM" id="SSF48452">
    <property type="entry name" value="TPR-like"/>
    <property type="match status" value="1"/>
</dbReference>
<feature type="chain" id="PRO_5039198776" description="Tetratricopeptide repeat protein" evidence="1">
    <location>
        <begin position="20"/>
        <end position="254"/>
    </location>
</feature>
<protein>
    <recommendedName>
        <fullName evidence="4">Tetratricopeptide repeat protein</fullName>
    </recommendedName>
</protein>
<proteinExistence type="predicted"/>
<sequence>MRTRIMLFVILVVSINVQAQQPLVPHNANEALETAQEALRQGNYHTADHYADMALKENRTAKQAAEVKIQAMAHLMETPQDSTRYIVALLDLHDHDRPNPIFNKLLMEYFTAPGKETELKQYIHDEIRKYPDSKWNWALNGEVCMKEGNWDKAIASFKHAVSLDSTFVEAIYNIGVCEVSKAVVLHDSIEAKHEKLTPALADSIKNAYQQALASLEKVRSLDPNHKTVDWPKLLLHVYKVLDDPRRKELDESMR</sequence>
<dbReference type="Proteomes" id="UP000824055">
    <property type="component" value="Unassembled WGS sequence"/>
</dbReference>
<gene>
    <name evidence="2" type="ORF">H9966_00305</name>
</gene>
<evidence type="ECO:0000313" key="2">
    <source>
        <dbReference type="EMBL" id="HIZ68326.1"/>
    </source>
</evidence>
<keyword evidence="1" id="KW-0732">Signal</keyword>
<accession>A0A9D2FX45</accession>
<evidence type="ECO:0008006" key="4">
    <source>
        <dbReference type="Google" id="ProtNLM"/>
    </source>
</evidence>
<dbReference type="EMBL" id="DXBE01000003">
    <property type="protein sequence ID" value="HIZ68326.1"/>
    <property type="molecule type" value="Genomic_DNA"/>
</dbReference>